<sequence>MSCIRLSLAETECLGAAPKPTRSNALNTLALNIIKTPKVQ</sequence>
<proteinExistence type="predicted"/>
<reference evidence="1 2" key="1">
    <citation type="submission" date="2012-05" db="EMBL/GenBank/DDBJ databases">
        <title>Genome sequence of Helicobacter pylori Hp P-11b.</title>
        <authorList>
            <person name="Blanchard T.G."/>
            <person name="Czinn S.J."/>
            <person name="McCracken C."/>
            <person name="Abolude K."/>
            <person name="Maroo A."/>
            <person name="Santana-Cruz I."/>
            <person name="Tallon L.J."/>
            <person name="Ficke F.W.F."/>
        </authorList>
    </citation>
    <scope>NUCLEOTIDE SEQUENCE [LARGE SCALE GENOMIC DNA]</scope>
    <source>
        <strain evidence="1 2">Hp P-11b</strain>
    </source>
</reference>
<dbReference type="AlphaFoldDB" id="J0S2L6"/>
<evidence type="ECO:0000313" key="1">
    <source>
        <dbReference type="EMBL" id="EJC29783.1"/>
    </source>
</evidence>
<protein>
    <submittedName>
        <fullName evidence="1">Uncharacterized protein</fullName>
    </submittedName>
</protein>
<dbReference type="EMBL" id="AKQH01000003">
    <property type="protein sequence ID" value="EJC29783.1"/>
    <property type="molecule type" value="Genomic_DNA"/>
</dbReference>
<evidence type="ECO:0000313" key="2">
    <source>
        <dbReference type="Proteomes" id="UP000005601"/>
    </source>
</evidence>
<name>J0S2L6_HELPX</name>
<dbReference type="Proteomes" id="UP000005601">
    <property type="component" value="Unassembled WGS sequence"/>
</dbReference>
<organism evidence="1 2">
    <name type="scientific">Helicobacter pylori Hp P-11b</name>
    <dbReference type="NCBI Taxonomy" id="992106"/>
    <lineage>
        <taxon>Bacteria</taxon>
        <taxon>Pseudomonadati</taxon>
        <taxon>Campylobacterota</taxon>
        <taxon>Epsilonproteobacteria</taxon>
        <taxon>Campylobacterales</taxon>
        <taxon>Helicobacteraceae</taxon>
        <taxon>Helicobacter</taxon>
    </lineage>
</organism>
<comment type="caution">
    <text evidence="1">The sequence shown here is derived from an EMBL/GenBank/DDBJ whole genome shotgun (WGS) entry which is preliminary data.</text>
</comment>
<accession>J0S2L6</accession>
<gene>
    <name evidence="1" type="ORF">HPHPP11B_0353</name>
</gene>